<keyword evidence="1" id="KW-0812">Transmembrane</keyword>
<feature type="transmembrane region" description="Helical" evidence="1">
    <location>
        <begin position="70"/>
        <end position="95"/>
    </location>
</feature>
<name>A0ABV4B6C2_9BURK</name>
<dbReference type="EMBL" id="JBGBDC010000006">
    <property type="protein sequence ID" value="MEY2252436.1"/>
    <property type="molecule type" value="Genomic_DNA"/>
</dbReference>
<dbReference type="InterPro" id="IPR021762">
    <property type="entry name" value="DUF3325"/>
</dbReference>
<proteinExistence type="predicted"/>
<dbReference type="RefSeq" id="WP_369460470.1">
    <property type="nucleotide sequence ID" value="NZ_JBGBDC010000006.1"/>
</dbReference>
<reference evidence="2 3" key="1">
    <citation type="journal article" date="2016" name="Int. J. Syst. Evol. Microbiol.">
        <title>Description of Comamonas sediminis sp. nov., isolated from lagoon sediments.</title>
        <authorList>
            <person name="Subhash Y."/>
            <person name="Bang J.J."/>
            <person name="You T.H."/>
            <person name="Lee S.S."/>
        </authorList>
    </citation>
    <scope>NUCLEOTIDE SEQUENCE [LARGE SCALE GENOMIC DNA]</scope>
    <source>
        <strain evidence="2 3">JCM 31169</strain>
    </source>
</reference>
<keyword evidence="1" id="KW-0472">Membrane</keyword>
<organism evidence="2 3">
    <name type="scientific">Comamonas sediminis</name>
    <dbReference type="NCBI Taxonomy" id="1783360"/>
    <lineage>
        <taxon>Bacteria</taxon>
        <taxon>Pseudomonadati</taxon>
        <taxon>Pseudomonadota</taxon>
        <taxon>Betaproteobacteria</taxon>
        <taxon>Burkholderiales</taxon>
        <taxon>Comamonadaceae</taxon>
        <taxon>Comamonas</taxon>
    </lineage>
</organism>
<accession>A0ABV4B6C2</accession>
<keyword evidence="3" id="KW-1185">Reference proteome</keyword>
<gene>
    <name evidence="2" type="ORF">AB7A72_15570</name>
</gene>
<protein>
    <submittedName>
        <fullName evidence="2">DUF3325 domain-containing protein</fullName>
    </submittedName>
</protein>
<feature type="transmembrane region" description="Helical" evidence="1">
    <location>
        <begin position="48"/>
        <end position="64"/>
    </location>
</feature>
<sequence length="147" mass="15622">MNAFSHITQISTIALPLALCLPAMLLLSQAMDRHCEQILRRGEPGGPLRWVLRLAACLLLALALQRCMAASGAAVGAVAWLGWLSVAAWCLVLILSYAPRRGTAAALLACCAVLLCGSWADQQLGIDTNCHTSTNRLQTAMPACAHE</sequence>
<dbReference type="Pfam" id="PF11804">
    <property type="entry name" value="DUF3325"/>
    <property type="match status" value="1"/>
</dbReference>
<feature type="transmembrane region" description="Helical" evidence="1">
    <location>
        <begin position="6"/>
        <end position="27"/>
    </location>
</feature>
<evidence type="ECO:0000313" key="3">
    <source>
        <dbReference type="Proteomes" id="UP001562178"/>
    </source>
</evidence>
<comment type="caution">
    <text evidence="2">The sequence shown here is derived from an EMBL/GenBank/DDBJ whole genome shotgun (WGS) entry which is preliminary data.</text>
</comment>
<keyword evidence="1" id="KW-1133">Transmembrane helix</keyword>
<evidence type="ECO:0000256" key="1">
    <source>
        <dbReference type="SAM" id="Phobius"/>
    </source>
</evidence>
<evidence type="ECO:0000313" key="2">
    <source>
        <dbReference type="EMBL" id="MEY2252436.1"/>
    </source>
</evidence>
<dbReference type="Proteomes" id="UP001562178">
    <property type="component" value="Unassembled WGS sequence"/>
</dbReference>